<evidence type="ECO:0000313" key="1">
    <source>
        <dbReference type="EMBL" id="EOS05172.1"/>
    </source>
</evidence>
<dbReference type="AlphaFoldDB" id="R9HMD8"/>
<proteinExistence type="predicted"/>
<comment type="caution">
    <text evidence="1">The sequence shown here is derived from an EMBL/GenBank/DDBJ whole genome shotgun (WGS) entry which is preliminary data.</text>
</comment>
<dbReference type="HOGENOM" id="CLU_3132705_0_0_10"/>
<gene>
    <name evidence="1" type="ORF">C800_00737</name>
</gene>
<sequence>MEICKTDTVRLLRLLKEAALIIEDNCRGIRSLDKARQLRQMAKKIQRKK</sequence>
<name>R9HMD8_PHOVU</name>
<evidence type="ECO:0000313" key="2">
    <source>
        <dbReference type="Proteomes" id="UP000014151"/>
    </source>
</evidence>
<reference evidence="1 2" key="1">
    <citation type="submission" date="2013-04" db="EMBL/GenBank/DDBJ databases">
        <title>The Genome Sequence of Bacteroides vulgatus dnLKV7.</title>
        <authorList>
            <consortium name="The Broad Institute Genomics Platform"/>
            <consortium name="The Broad Institute Genome Sequencing Center for Infectious Disease"/>
            <person name="Earl A."/>
            <person name="Xavier R."/>
            <person name="Kuhn K."/>
            <person name="Stappenbeck T."/>
            <person name="Walker B."/>
            <person name="Young S."/>
            <person name="Zeng Q."/>
            <person name="Gargeya S."/>
            <person name="Fitzgerald M."/>
            <person name="Haas B."/>
            <person name="Abouelleil A."/>
            <person name="Allen A.W."/>
            <person name="Alvarado L."/>
            <person name="Arachchi H.M."/>
            <person name="Berlin A.M."/>
            <person name="Chapman S.B."/>
            <person name="Gainer-Dewar J."/>
            <person name="Goldberg J."/>
            <person name="Griggs A."/>
            <person name="Gujja S."/>
            <person name="Hansen M."/>
            <person name="Howarth C."/>
            <person name="Imamovic A."/>
            <person name="Ireland A."/>
            <person name="Larimer J."/>
            <person name="McCowan C."/>
            <person name="Murphy C."/>
            <person name="Pearson M."/>
            <person name="Poon T.W."/>
            <person name="Priest M."/>
            <person name="Roberts A."/>
            <person name="Saif S."/>
            <person name="Shea T."/>
            <person name="Sisk P."/>
            <person name="Sykes S."/>
            <person name="Wortman J."/>
            <person name="Nusbaum C."/>
            <person name="Birren B."/>
        </authorList>
    </citation>
    <scope>NUCLEOTIDE SEQUENCE [LARGE SCALE GENOMIC DNA]</scope>
    <source>
        <strain evidence="2">dnLKV7</strain>
    </source>
</reference>
<dbReference type="EMBL" id="ASSN01000006">
    <property type="protein sequence ID" value="EOS05172.1"/>
    <property type="molecule type" value="Genomic_DNA"/>
</dbReference>
<organism evidence="1 2">
    <name type="scientific">Phocaeicola vulgatus dnLKV7</name>
    <dbReference type="NCBI Taxonomy" id="1235786"/>
    <lineage>
        <taxon>Bacteria</taxon>
        <taxon>Pseudomonadati</taxon>
        <taxon>Bacteroidota</taxon>
        <taxon>Bacteroidia</taxon>
        <taxon>Bacteroidales</taxon>
        <taxon>Bacteroidaceae</taxon>
        <taxon>Phocaeicola</taxon>
    </lineage>
</organism>
<accession>R9HMD8</accession>
<dbReference type="Proteomes" id="UP000014151">
    <property type="component" value="Unassembled WGS sequence"/>
</dbReference>
<protein>
    <submittedName>
        <fullName evidence="1">Uncharacterized protein</fullName>
    </submittedName>
</protein>